<proteinExistence type="predicted"/>
<dbReference type="Pfam" id="PF19160">
    <property type="entry name" value="SPARK"/>
    <property type="match status" value="1"/>
</dbReference>
<gene>
    <name evidence="2" type="ORF">CJ030_MR8G005346</name>
</gene>
<reference evidence="2 3" key="1">
    <citation type="journal article" date="2019" name="Plant Biotechnol. J.">
        <title>The red bayberry genome and genetic basis of sex determination.</title>
        <authorList>
            <person name="Jia H.M."/>
            <person name="Jia H.J."/>
            <person name="Cai Q.L."/>
            <person name="Wang Y."/>
            <person name="Zhao H.B."/>
            <person name="Yang W.F."/>
            <person name="Wang G.Y."/>
            <person name="Li Y.H."/>
            <person name="Zhan D.L."/>
            <person name="Shen Y.T."/>
            <person name="Niu Q.F."/>
            <person name="Chang L."/>
            <person name="Qiu J."/>
            <person name="Zhao L."/>
            <person name="Xie H.B."/>
            <person name="Fu W.Y."/>
            <person name="Jin J."/>
            <person name="Li X.W."/>
            <person name="Jiao Y."/>
            <person name="Zhou C.C."/>
            <person name="Tu T."/>
            <person name="Chai C.Y."/>
            <person name="Gao J.L."/>
            <person name="Fan L.J."/>
            <person name="van de Weg E."/>
            <person name="Wang J.Y."/>
            <person name="Gao Z.S."/>
        </authorList>
    </citation>
    <scope>NUCLEOTIDE SEQUENCE [LARGE SCALE GENOMIC DNA]</scope>
    <source>
        <tissue evidence="2">Leaves</tissue>
    </source>
</reference>
<evidence type="ECO:0000313" key="3">
    <source>
        <dbReference type="Proteomes" id="UP000516437"/>
    </source>
</evidence>
<dbReference type="EMBL" id="RXIC02000026">
    <property type="protein sequence ID" value="KAB1201964.1"/>
    <property type="molecule type" value="Genomic_DNA"/>
</dbReference>
<evidence type="ECO:0000259" key="1">
    <source>
        <dbReference type="Pfam" id="PF19160"/>
    </source>
</evidence>
<accession>A0A6A1UN93</accession>
<feature type="domain" description="SPARK" evidence="1">
    <location>
        <begin position="95"/>
        <end position="245"/>
    </location>
</feature>
<dbReference type="InterPro" id="IPR043891">
    <property type="entry name" value="SPARK"/>
</dbReference>
<dbReference type="GO" id="GO:0005886">
    <property type="term" value="C:plasma membrane"/>
    <property type="evidence" value="ECO:0007669"/>
    <property type="project" value="TreeGrafter"/>
</dbReference>
<organism evidence="2 3">
    <name type="scientific">Morella rubra</name>
    <name type="common">Chinese bayberry</name>
    <dbReference type="NCBI Taxonomy" id="262757"/>
    <lineage>
        <taxon>Eukaryota</taxon>
        <taxon>Viridiplantae</taxon>
        <taxon>Streptophyta</taxon>
        <taxon>Embryophyta</taxon>
        <taxon>Tracheophyta</taxon>
        <taxon>Spermatophyta</taxon>
        <taxon>Magnoliopsida</taxon>
        <taxon>eudicotyledons</taxon>
        <taxon>Gunneridae</taxon>
        <taxon>Pentapetalae</taxon>
        <taxon>rosids</taxon>
        <taxon>fabids</taxon>
        <taxon>Fagales</taxon>
        <taxon>Myricaceae</taxon>
        <taxon>Morella</taxon>
    </lineage>
</organism>
<protein>
    <recommendedName>
        <fullName evidence="1">SPARK domain-containing protein</fullName>
    </recommendedName>
</protein>
<dbReference type="InterPro" id="IPR040336">
    <property type="entry name" value="At1g61900-like"/>
</dbReference>
<dbReference type="OrthoDB" id="1906601at2759"/>
<sequence>MIDTRLVVELHPYAHTKMFMLLHLEDFMPPSISYAGLCKSESTPFIDIEDSVPVEIKFNALAPDISPSVDSKPFLPLLTPSPLTPFTNNTVPILSGLCTLNFSAAESVMSITATDCWASFAPYLANVVCCPQFNATLAILIGHSSKYSGSLVLNMTQARHCLADVDKILESQGANENLQQICSFEPENLTEASCPVTYVNEFEHIVNSSGLTAACGIINLVTECCDQVFQTAIQDAARKIAQKGISNENKIPGGMIDDCKTIVL</sequence>
<dbReference type="PANTHER" id="PTHR33831:SF8">
    <property type="entry name" value="SPARK DOMAIN-CONTAINING PROTEIN"/>
    <property type="match status" value="1"/>
</dbReference>
<evidence type="ECO:0000313" key="2">
    <source>
        <dbReference type="EMBL" id="KAB1201964.1"/>
    </source>
</evidence>
<dbReference type="Proteomes" id="UP000516437">
    <property type="component" value="Chromosome 8"/>
</dbReference>
<comment type="caution">
    <text evidence="2">The sequence shown here is derived from an EMBL/GenBank/DDBJ whole genome shotgun (WGS) entry which is preliminary data.</text>
</comment>
<keyword evidence="3" id="KW-1185">Reference proteome</keyword>
<dbReference type="PANTHER" id="PTHR33831">
    <property type="entry name" value="GPI-ANCHORED PROTEIN"/>
    <property type="match status" value="1"/>
</dbReference>
<name>A0A6A1UN93_9ROSI</name>
<dbReference type="AlphaFoldDB" id="A0A6A1UN93"/>